<comment type="similarity">
    <text evidence="4">Belongs to the alanine racemase family.</text>
</comment>
<dbReference type="SUPFAM" id="SSF50621">
    <property type="entry name" value="Alanine racemase C-terminal domain-like"/>
    <property type="match status" value="1"/>
</dbReference>
<protein>
    <recommendedName>
        <fullName evidence="4">Alanine racemase</fullName>
        <ecNumber evidence="4">5.1.1.1</ecNumber>
    </recommendedName>
</protein>
<dbReference type="InterPro" id="IPR011079">
    <property type="entry name" value="Ala_racemase_C"/>
</dbReference>
<proteinExistence type="inferred from homology"/>
<feature type="domain" description="Alanine racemase C-terminal" evidence="5">
    <location>
        <begin position="249"/>
        <end position="376"/>
    </location>
</feature>
<dbReference type="InterPro" id="IPR009006">
    <property type="entry name" value="Ala_racemase/Decarboxylase_C"/>
</dbReference>
<feature type="binding site" evidence="4">
    <location>
        <position position="318"/>
    </location>
    <ligand>
        <name>substrate</name>
    </ligand>
</feature>
<evidence type="ECO:0000259" key="5">
    <source>
        <dbReference type="SMART" id="SM01005"/>
    </source>
</evidence>
<keyword evidence="2 4" id="KW-0663">Pyridoxal phosphate</keyword>
<dbReference type="PRINTS" id="PR00992">
    <property type="entry name" value="ALARACEMASE"/>
</dbReference>
<evidence type="ECO:0000256" key="4">
    <source>
        <dbReference type="HAMAP-Rule" id="MF_01201"/>
    </source>
</evidence>
<dbReference type="PROSITE" id="PS00395">
    <property type="entry name" value="ALANINE_RACEMASE"/>
    <property type="match status" value="1"/>
</dbReference>
<comment type="pathway">
    <text evidence="4">Amino-acid biosynthesis; D-alanine biosynthesis; D-alanine from L-alanine: step 1/1.</text>
</comment>
<dbReference type="Proteomes" id="UP001501196">
    <property type="component" value="Unassembled WGS sequence"/>
</dbReference>
<feature type="binding site" evidence="4">
    <location>
        <position position="139"/>
    </location>
    <ligand>
        <name>substrate</name>
    </ligand>
</feature>
<evidence type="ECO:0000313" key="6">
    <source>
        <dbReference type="EMBL" id="GAA2045233.1"/>
    </source>
</evidence>
<dbReference type="PANTHER" id="PTHR30511">
    <property type="entry name" value="ALANINE RACEMASE"/>
    <property type="match status" value="1"/>
</dbReference>
<sequence length="379" mass="39243">MNPRHVRSPFREAVVDLDAVRANVAHLASIVAPARVMAVVKADAYGHGAVPVARAALAGGAHELGVADLDEAHALRDAGIDAPLLAWLHDPAARFEPAIAHGIELGVSSLAQLEAMADAATGAGSAATVHLKLDTGLSRNGIARDDWASVVARAADLEDDGRIRVRGLFSHLSNTSPGEDAAQLQAFLDGVARAERAGLSPDVRHLAATAGALRMPDARLDLVRVGIGVYGVPPFGDGTTAAELGLRPAMTLRGRIAAVRRVDPGTGASYGYTWRAPHPTTLALVPLGYADGVPRQASGRAEVAIDGVRYPVAGRIAMDQFLVDVGEAEVAVGDEVVLFGDPATGAPSADDWGDAADTIGYEIVTRIGSRVPRTHLEGS</sequence>
<dbReference type="HAMAP" id="MF_01201">
    <property type="entry name" value="Ala_racemase"/>
    <property type="match status" value="1"/>
</dbReference>
<comment type="cofactor">
    <cofactor evidence="1 4">
        <name>pyridoxal 5'-phosphate</name>
        <dbReference type="ChEBI" id="CHEBI:597326"/>
    </cofactor>
</comment>
<keyword evidence="3 4" id="KW-0413">Isomerase</keyword>
<dbReference type="SMART" id="SM01005">
    <property type="entry name" value="Ala_racemase_C"/>
    <property type="match status" value="1"/>
</dbReference>
<dbReference type="Gene3D" id="2.40.37.10">
    <property type="entry name" value="Lyase, Ornithine Decarboxylase, Chain A, domain 1"/>
    <property type="match status" value="1"/>
</dbReference>
<dbReference type="Pfam" id="PF00842">
    <property type="entry name" value="Ala_racemase_C"/>
    <property type="match status" value="1"/>
</dbReference>
<reference evidence="6 7" key="1">
    <citation type="journal article" date="2019" name="Int. J. Syst. Evol. Microbiol.">
        <title>The Global Catalogue of Microorganisms (GCM) 10K type strain sequencing project: providing services to taxonomists for standard genome sequencing and annotation.</title>
        <authorList>
            <consortium name="The Broad Institute Genomics Platform"/>
            <consortium name="The Broad Institute Genome Sequencing Center for Infectious Disease"/>
            <person name="Wu L."/>
            <person name="Ma J."/>
        </authorList>
    </citation>
    <scope>NUCLEOTIDE SEQUENCE [LARGE SCALE GENOMIC DNA]</scope>
    <source>
        <strain evidence="6 7">JCM 15672</strain>
    </source>
</reference>
<comment type="catalytic activity">
    <reaction evidence="4">
        <text>L-alanine = D-alanine</text>
        <dbReference type="Rhea" id="RHEA:20249"/>
        <dbReference type="ChEBI" id="CHEBI:57416"/>
        <dbReference type="ChEBI" id="CHEBI:57972"/>
        <dbReference type="EC" id="5.1.1.1"/>
    </reaction>
</comment>
<accession>A0ABN2UWR5</accession>
<gene>
    <name evidence="6" type="primary">alr</name>
    <name evidence="6" type="ORF">GCM10009819_35700</name>
</gene>
<dbReference type="Gene3D" id="3.20.20.10">
    <property type="entry name" value="Alanine racemase"/>
    <property type="match status" value="1"/>
</dbReference>
<dbReference type="Pfam" id="PF01168">
    <property type="entry name" value="Ala_racemase_N"/>
    <property type="match status" value="1"/>
</dbReference>
<dbReference type="InterPro" id="IPR000821">
    <property type="entry name" value="Ala_racemase"/>
</dbReference>
<dbReference type="NCBIfam" id="TIGR00492">
    <property type="entry name" value="alr"/>
    <property type="match status" value="1"/>
</dbReference>
<evidence type="ECO:0000256" key="2">
    <source>
        <dbReference type="ARBA" id="ARBA00022898"/>
    </source>
</evidence>
<feature type="modified residue" description="N6-(pyridoxal phosphate)lysine" evidence="4">
    <location>
        <position position="41"/>
    </location>
</feature>
<comment type="function">
    <text evidence="4">Catalyzes the interconversion of L-alanine and D-alanine. May also act on other amino acids.</text>
</comment>
<comment type="caution">
    <text evidence="6">The sequence shown here is derived from an EMBL/GenBank/DDBJ whole genome shotgun (WGS) entry which is preliminary data.</text>
</comment>
<dbReference type="EC" id="5.1.1.1" evidence="4"/>
<dbReference type="InterPro" id="IPR020622">
    <property type="entry name" value="Ala_racemase_pyridoxalP-BS"/>
</dbReference>
<keyword evidence="7" id="KW-1185">Reference proteome</keyword>
<feature type="active site" description="Proton acceptor; specific for D-alanine" evidence="4">
    <location>
        <position position="41"/>
    </location>
</feature>
<dbReference type="SUPFAM" id="SSF51419">
    <property type="entry name" value="PLP-binding barrel"/>
    <property type="match status" value="1"/>
</dbReference>
<dbReference type="CDD" id="cd00430">
    <property type="entry name" value="PLPDE_III_AR"/>
    <property type="match status" value="1"/>
</dbReference>
<evidence type="ECO:0000256" key="1">
    <source>
        <dbReference type="ARBA" id="ARBA00001933"/>
    </source>
</evidence>
<organism evidence="6 7">
    <name type="scientific">Agromyces tropicus</name>
    <dbReference type="NCBI Taxonomy" id="555371"/>
    <lineage>
        <taxon>Bacteria</taxon>
        <taxon>Bacillati</taxon>
        <taxon>Actinomycetota</taxon>
        <taxon>Actinomycetes</taxon>
        <taxon>Micrococcales</taxon>
        <taxon>Microbacteriaceae</taxon>
        <taxon>Agromyces</taxon>
    </lineage>
</organism>
<feature type="active site" description="Proton acceptor; specific for L-alanine" evidence="4">
    <location>
        <position position="270"/>
    </location>
</feature>
<dbReference type="RefSeq" id="WP_344378160.1">
    <property type="nucleotide sequence ID" value="NZ_BAAAPW010000007.1"/>
</dbReference>
<dbReference type="PANTHER" id="PTHR30511:SF0">
    <property type="entry name" value="ALANINE RACEMASE, CATABOLIC-RELATED"/>
    <property type="match status" value="1"/>
</dbReference>
<evidence type="ECO:0000256" key="3">
    <source>
        <dbReference type="ARBA" id="ARBA00023235"/>
    </source>
</evidence>
<name>A0ABN2UWR5_9MICO</name>
<dbReference type="EMBL" id="BAAAPW010000007">
    <property type="protein sequence ID" value="GAA2045233.1"/>
    <property type="molecule type" value="Genomic_DNA"/>
</dbReference>
<dbReference type="InterPro" id="IPR001608">
    <property type="entry name" value="Ala_racemase_N"/>
</dbReference>
<evidence type="ECO:0000313" key="7">
    <source>
        <dbReference type="Proteomes" id="UP001501196"/>
    </source>
</evidence>
<dbReference type="InterPro" id="IPR029066">
    <property type="entry name" value="PLP-binding_barrel"/>
</dbReference>